<dbReference type="EMBL" id="GBXM01066336">
    <property type="protein sequence ID" value="JAH42241.1"/>
    <property type="molecule type" value="Transcribed_RNA"/>
</dbReference>
<sequence>MWGGKYQKDPVCLRHSQTSQLNVNVTTSPQHCSNIVRTFCVSWDLCHWAP</sequence>
<reference evidence="1" key="2">
    <citation type="journal article" date="2015" name="Fish Shellfish Immunol.">
        <title>Early steps in the European eel (Anguilla anguilla)-Vibrio vulnificus interaction in the gills: Role of the RtxA13 toxin.</title>
        <authorList>
            <person name="Callol A."/>
            <person name="Pajuelo D."/>
            <person name="Ebbesson L."/>
            <person name="Teles M."/>
            <person name="MacKenzie S."/>
            <person name="Amaro C."/>
        </authorList>
    </citation>
    <scope>NUCLEOTIDE SEQUENCE</scope>
</reference>
<organism evidence="1">
    <name type="scientific">Anguilla anguilla</name>
    <name type="common">European freshwater eel</name>
    <name type="synonym">Muraena anguilla</name>
    <dbReference type="NCBI Taxonomy" id="7936"/>
    <lineage>
        <taxon>Eukaryota</taxon>
        <taxon>Metazoa</taxon>
        <taxon>Chordata</taxon>
        <taxon>Craniata</taxon>
        <taxon>Vertebrata</taxon>
        <taxon>Euteleostomi</taxon>
        <taxon>Actinopterygii</taxon>
        <taxon>Neopterygii</taxon>
        <taxon>Teleostei</taxon>
        <taxon>Anguilliformes</taxon>
        <taxon>Anguillidae</taxon>
        <taxon>Anguilla</taxon>
    </lineage>
</organism>
<protein>
    <submittedName>
        <fullName evidence="1">Uncharacterized protein</fullName>
    </submittedName>
</protein>
<dbReference type="AlphaFoldDB" id="A0A0E9SLS1"/>
<reference evidence="1" key="1">
    <citation type="submission" date="2014-11" db="EMBL/GenBank/DDBJ databases">
        <authorList>
            <person name="Amaro Gonzalez C."/>
        </authorList>
    </citation>
    <scope>NUCLEOTIDE SEQUENCE</scope>
</reference>
<proteinExistence type="predicted"/>
<accession>A0A0E9SLS1</accession>
<evidence type="ECO:0000313" key="1">
    <source>
        <dbReference type="EMBL" id="JAH42241.1"/>
    </source>
</evidence>
<name>A0A0E9SLS1_ANGAN</name>